<dbReference type="PANTHER" id="PTHR30272">
    <property type="entry name" value="3-HYDROXYACYL-[ACYL-CARRIER-PROTEIN] DEHYDRATASE"/>
    <property type="match status" value="1"/>
</dbReference>
<protein>
    <submittedName>
        <fullName evidence="2">Hydroxymyristoyl-ACP dehydratase</fullName>
    </submittedName>
</protein>
<dbReference type="InterPro" id="IPR013114">
    <property type="entry name" value="FabA_FabZ"/>
</dbReference>
<dbReference type="EMBL" id="LOTN01000044">
    <property type="protein sequence ID" value="KUZ86979.1"/>
    <property type="molecule type" value="Genomic_DNA"/>
</dbReference>
<dbReference type="GO" id="GO:0016829">
    <property type="term" value="F:lyase activity"/>
    <property type="evidence" value="ECO:0007669"/>
    <property type="project" value="UniProtKB-KW"/>
</dbReference>
<accession>A0A102L4J9</accession>
<organism evidence="2 3">
    <name type="scientific">Burkholderia ubonensis</name>
    <dbReference type="NCBI Taxonomy" id="101571"/>
    <lineage>
        <taxon>Bacteria</taxon>
        <taxon>Pseudomonadati</taxon>
        <taxon>Pseudomonadota</taxon>
        <taxon>Betaproteobacteria</taxon>
        <taxon>Burkholderiales</taxon>
        <taxon>Burkholderiaceae</taxon>
        <taxon>Burkholderia</taxon>
        <taxon>Burkholderia cepacia complex</taxon>
    </lineage>
</organism>
<dbReference type="PANTHER" id="PTHR30272:SF1">
    <property type="entry name" value="3-HYDROXYACYL-[ACYL-CARRIER-PROTEIN] DEHYDRATASE"/>
    <property type="match status" value="1"/>
</dbReference>
<sequence length="154" mass="16064">MTAATEAGFTLAAADVLRCLPHRPPFLFVERAQVAADGLAIVGHRTFAPDEPWFAGHFPGDPLVPGVVLIEFVAQTANLLVGHLAGGEARCHLVGVRNARFAQPVRPAQAIEAHVHAGPDGALPRAGGIATFDAAVLRGGVRCMSASVTIYLTQ</sequence>
<gene>
    <name evidence="2" type="ORF">WI38_00650</name>
</gene>
<dbReference type="InterPro" id="IPR029069">
    <property type="entry name" value="HotDog_dom_sf"/>
</dbReference>
<dbReference type="Proteomes" id="UP000065521">
    <property type="component" value="Unassembled WGS sequence"/>
</dbReference>
<proteinExistence type="predicted"/>
<evidence type="ECO:0000256" key="1">
    <source>
        <dbReference type="ARBA" id="ARBA00023239"/>
    </source>
</evidence>
<reference evidence="2 3" key="1">
    <citation type="submission" date="2015-11" db="EMBL/GenBank/DDBJ databases">
        <title>Expanding the genomic diversity of Burkholderia species for the development of highly accurate diagnostics.</title>
        <authorList>
            <person name="Sahl J."/>
            <person name="Keim P."/>
            <person name="Wagner D."/>
        </authorList>
    </citation>
    <scope>NUCLEOTIDE SEQUENCE [LARGE SCALE GENOMIC DNA]</scope>
    <source>
        <strain evidence="2 3">RF32-BP4</strain>
    </source>
</reference>
<evidence type="ECO:0000313" key="3">
    <source>
        <dbReference type="Proteomes" id="UP000065521"/>
    </source>
</evidence>
<dbReference type="SUPFAM" id="SSF54637">
    <property type="entry name" value="Thioesterase/thiol ester dehydrase-isomerase"/>
    <property type="match status" value="1"/>
</dbReference>
<dbReference type="AlphaFoldDB" id="A0A102L4J9"/>
<keyword evidence="1" id="KW-0456">Lyase</keyword>
<name>A0A102L4J9_9BURK</name>
<dbReference type="Pfam" id="PF07977">
    <property type="entry name" value="FabA"/>
    <property type="match status" value="1"/>
</dbReference>
<evidence type="ECO:0000313" key="2">
    <source>
        <dbReference type="EMBL" id="KUZ86979.1"/>
    </source>
</evidence>
<dbReference type="Gene3D" id="3.10.129.10">
    <property type="entry name" value="Hotdog Thioesterase"/>
    <property type="match status" value="1"/>
</dbReference>
<dbReference type="RefSeq" id="WP_059635170.1">
    <property type="nucleotide sequence ID" value="NZ_LOTK01000016.1"/>
</dbReference>
<comment type="caution">
    <text evidence="2">The sequence shown here is derived from an EMBL/GenBank/DDBJ whole genome shotgun (WGS) entry which is preliminary data.</text>
</comment>